<dbReference type="GO" id="GO:0016989">
    <property type="term" value="F:sigma factor antagonist activity"/>
    <property type="evidence" value="ECO:0007669"/>
    <property type="project" value="TreeGrafter"/>
</dbReference>
<reference evidence="4 5" key="1">
    <citation type="submission" date="2018-06" db="EMBL/GenBank/DDBJ databases">
        <authorList>
            <consortium name="Pathogen Informatics"/>
            <person name="Doyle S."/>
        </authorList>
    </citation>
    <scope>NUCLEOTIDE SEQUENCE [LARGE SCALE GENOMIC DNA]</scope>
    <source>
        <strain evidence="4 5">NCTC13063</strain>
    </source>
</reference>
<name>A0AAQ1UKZ8_9BACT</name>
<dbReference type="Pfam" id="PF16344">
    <property type="entry name" value="FecR_C"/>
    <property type="match status" value="1"/>
</dbReference>
<evidence type="ECO:0000259" key="2">
    <source>
        <dbReference type="Pfam" id="PF04773"/>
    </source>
</evidence>
<dbReference type="EMBL" id="UGTJ01000001">
    <property type="protein sequence ID" value="SUB80201.1"/>
    <property type="molecule type" value="Genomic_DNA"/>
</dbReference>
<proteinExistence type="predicted"/>
<dbReference type="InterPro" id="IPR012373">
    <property type="entry name" value="Ferrdict_sens_TM"/>
</dbReference>
<dbReference type="InterPro" id="IPR032508">
    <property type="entry name" value="FecR_C"/>
</dbReference>
<organism evidence="4 5">
    <name type="scientific">Segatella buccae</name>
    <dbReference type="NCBI Taxonomy" id="28126"/>
    <lineage>
        <taxon>Bacteria</taxon>
        <taxon>Pseudomonadati</taxon>
        <taxon>Bacteroidota</taxon>
        <taxon>Bacteroidia</taxon>
        <taxon>Bacteroidales</taxon>
        <taxon>Prevotellaceae</taxon>
        <taxon>Segatella</taxon>
    </lineage>
</organism>
<feature type="domain" description="FecR protein" evidence="2">
    <location>
        <begin position="123"/>
        <end position="216"/>
    </location>
</feature>
<evidence type="ECO:0000313" key="5">
    <source>
        <dbReference type="Proteomes" id="UP000255283"/>
    </source>
</evidence>
<accession>A0AAQ1UKZ8</accession>
<dbReference type="AlphaFoldDB" id="A0AAQ1UKZ8"/>
<keyword evidence="1" id="KW-0812">Transmembrane</keyword>
<dbReference type="PANTHER" id="PTHR30273">
    <property type="entry name" value="PERIPLASMIC SIGNAL SENSOR AND SIGMA FACTOR ACTIVATOR FECR-RELATED"/>
    <property type="match status" value="1"/>
</dbReference>
<evidence type="ECO:0000313" key="4">
    <source>
        <dbReference type="EMBL" id="SUB80201.1"/>
    </source>
</evidence>
<feature type="domain" description="Protein FecR C-terminal" evidence="3">
    <location>
        <begin position="263"/>
        <end position="332"/>
    </location>
</feature>
<evidence type="ECO:0000259" key="3">
    <source>
        <dbReference type="Pfam" id="PF16344"/>
    </source>
</evidence>
<dbReference type="Proteomes" id="UP000255283">
    <property type="component" value="Unassembled WGS sequence"/>
</dbReference>
<dbReference type="PANTHER" id="PTHR30273:SF2">
    <property type="entry name" value="PROTEIN FECR"/>
    <property type="match status" value="1"/>
</dbReference>
<dbReference type="RefSeq" id="WP_007411510.1">
    <property type="nucleotide sequence ID" value="NZ_DBFWLE010000024.1"/>
</dbReference>
<keyword evidence="1" id="KW-1133">Transmembrane helix</keyword>
<dbReference type="PIRSF" id="PIRSF018266">
    <property type="entry name" value="FecR"/>
    <property type="match status" value="1"/>
</dbReference>
<dbReference type="Gene3D" id="3.55.50.30">
    <property type="match status" value="1"/>
</dbReference>
<evidence type="ECO:0000256" key="1">
    <source>
        <dbReference type="SAM" id="Phobius"/>
    </source>
</evidence>
<feature type="transmembrane region" description="Helical" evidence="1">
    <location>
        <begin position="85"/>
        <end position="107"/>
    </location>
</feature>
<sequence length="333" mass="37470">MEHKDIEELIVDYLDGELDEEGKKQLLHWCNESEENRKRLREWEELWASAVTRGQLDGYDWRKAYDKFAGRVADQDTSSNRRPHLYKWVAGIAASLLVLFTATYVSYQKGQKDLATDFSDIFITTPEGSNTSVTLPDGTSVVLNAGSKLSYSQGFGIKDRTVSITGEGYFTVAKDSRKPFTVTSGSMRVKVLGTKFNYRDYPTDGFAEVVLDEGKVNITDFPGQRQGVTLIPHQRAALDKRLGKLTVSNVDPAIRHTWTDGVLSFTGQSLGVIALTLERSYHVTITFADDAKRNLHFYGDFYRDSQSVREVMDALSATGKISYKIKGREIVIY</sequence>
<gene>
    <name evidence="4" type="ORF">NCTC13063_01484</name>
</gene>
<dbReference type="Pfam" id="PF04773">
    <property type="entry name" value="FecR"/>
    <property type="match status" value="1"/>
</dbReference>
<keyword evidence="1" id="KW-0472">Membrane</keyword>
<comment type="caution">
    <text evidence="4">The sequence shown here is derived from an EMBL/GenBank/DDBJ whole genome shotgun (WGS) entry which is preliminary data.</text>
</comment>
<dbReference type="Gene3D" id="2.60.120.1440">
    <property type="match status" value="1"/>
</dbReference>
<dbReference type="InterPro" id="IPR006860">
    <property type="entry name" value="FecR"/>
</dbReference>
<protein>
    <submittedName>
        <fullName evidence="4">Fec operon regulator FecR</fullName>
    </submittedName>
</protein>